<sequence length="165" mass="18742">EREQWRWHDRSACSNRPCASEGIRSRARVRLLLRCAGLRIDAALRNAGCVRGGRRVSSPHRVKHLGKRRRECARSRHDGAVPSRRALSHACRIGSCAEAADRCEHPARRRERSRGERSALPARPRSQRRRALLGSPAGQVAARCEWRRRHVHTSLGSRRFAARGL</sequence>
<dbReference type="EMBL" id="CADCTA010000052">
    <property type="protein sequence ID" value="CAA9231270.1"/>
    <property type="molecule type" value="Genomic_DNA"/>
</dbReference>
<dbReference type="AlphaFoldDB" id="A0A6J4HRU3"/>
<evidence type="ECO:0000313" key="2">
    <source>
        <dbReference type="EMBL" id="CAA9231270.1"/>
    </source>
</evidence>
<proteinExistence type="predicted"/>
<protein>
    <submittedName>
        <fullName evidence="2">Glyoxalase family protein</fullName>
    </submittedName>
</protein>
<evidence type="ECO:0000256" key="1">
    <source>
        <dbReference type="SAM" id="MobiDB-lite"/>
    </source>
</evidence>
<accession>A0A6J4HRU3</accession>
<feature type="non-terminal residue" evidence="2">
    <location>
        <position position="165"/>
    </location>
</feature>
<feature type="non-terminal residue" evidence="2">
    <location>
        <position position="1"/>
    </location>
</feature>
<reference evidence="2" key="1">
    <citation type="submission" date="2020-02" db="EMBL/GenBank/DDBJ databases">
        <authorList>
            <person name="Meier V. D."/>
        </authorList>
    </citation>
    <scope>NUCLEOTIDE SEQUENCE</scope>
    <source>
        <strain evidence="2">AVDCRST_MAG42</strain>
    </source>
</reference>
<feature type="region of interest" description="Disordered" evidence="1">
    <location>
        <begin position="106"/>
        <end position="136"/>
    </location>
</feature>
<name>A0A6J4HRU3_9BACT</name>
<organism evidence="2">
    <name type="scientific">uncultured Chthoniobacterales bacterium</name>
    <dbReference type="NCBI Taxonomy" id="1836801"/>
    <lineage>
        <taxon>Bacteria</taxon>
        <taxon>Pseudomonadati</taxon>
        <taxon>Verrucomicrobiota</taxon>
        <taxon>Spartobacteria</taxon>
        <taxon>Chthoniobacterales</taxon>
        <taxon>environmental samples</taxon>
    </lineage>
</organism>
<gene>
    <name evidence="2" type="ORF">AVDCRST_MAG42-1144</name>
</gene>